<gene>
    <name evidence="1" type="ORF">Mal48_29550</name>
</gene>
<dbReference type="KEGG" id="tpol:Mal48_29550"/>
<keyword evidence="2" id="KW-1185">Reference proteome</keyword>
<dbReference type="Proteomes" id="UP000315724">
    <property type="component" value="Chromosome"/>
</dbReference>
<reference evidence="1 2" key="1">
    <citation type="submission" date="2019-02" db="EMBL/GenBank/DDBJ databases">
        <title>Deep-cultivation of Planctomycetes and their phenomic and genomic characterization uncovers novel biology.</title>
        <authorList>
            <person name="Wiegand S."/>
            <person name="Jogler M."/>
            <person name="Boedeker C."/>
            <person name="Pinto D."/>
            <person name="Vollmers J."/>
            <person name="Rivas-Marin E."/>
            <person name="Kohn T."/>
            <person name="Peeters S.H."/>
            <person name="Heuer A."/>
            <person name="Rast P."/>
            <person name="Oberbeckmann S."/>
            <person name="Bunk B."/>
            <person name="Jeske O."/>
            <person name="Meyerdierks A."/>
            <person name="Storesund J.E."/>
            <person name="Kallscheuer N."/>
            <person name="Luecker S."/>
            <person name="Lage O.M."/>
            <person name="Pohl T."/>
            <person name="Merkel B.J."/>
            <person name="Hornburger P."/>
            <person name="Mueller R.-W."/>
            <person name="Bruemmer F."/>
            <person name="Labrenz M."/>
            <person name="Spormann A.M."/>
            <person name="Op den Camp H."/>
            <person name="Overmann J."/>
            <person name="Amann R."/>
            <person name="Jetten M.S.M."/>
            <person name="Mascher T."/>
            <person name="Medema M.H."/>
            <person name="Devos D.P."/>
            <person name="Kaster A.-K."/>
            <person name="Ovreas L."/>
            <person name="Rohde M."/>
            <person name="Galperin M.Y."/>
            <person name="Jogler C."/>
        </authorList>
    </citation>
    <scope>NUCLEOTIDE SEQUENCE [LARGE SCALE GENOMIC DNA]</scope>
    <source>
        <strain evidence="1 2">Mal48</strain>
    </source>
</reference>
<proteinExistence type="predicted"/>
<evidence type="ECO:0000313" key="1">
    <source>
        <dbReference type="EMBL" id="QDT33701.1"/>
    </source>
</evidence>
<sequence>MFDAKTERILLWVCVAVLFVWNAFQGVPETPSGVIVARELRIIDNIGVERVRLGSSKEMELGTEPQLVINDASGEEVISASSGFAGGGRLTIRSAEGEIYNVMPLPSR</sequence>
<dbReference type="EMBL" id="CP036267">
    <property type="protein sequence ID" value="QDT33701.1"/>
    <property type="molecule type" value="Genomic_DNA"/>
</dbReference>
<protein>
    <submittedName>
        <fullName evidence="1">Uncharacterized protein</fullName>
    </submittedName>
</protein>
<organism evidence="1 2">
    <name type="scientific">Thalassoglobus polymorphus</name>
    <dbReference type="NCBI Taxonomy" id="2527994"/>
    <lineage>
        <taxon>Bacteria</taxon>
        <taxon>Pseudomonadati</taxon>
        <taxon>Planctomycetota</taxon>
        <taxon>Planctomycetia</taxon>
        <taxon>Planctomycetales</taxon>
        <taxon>Planctomycetaceae</taxon>
        <taxon>Thalassoglobus</taxon>
    </lineage>
</organism>
<name>A0A517QPZ8_9PLAN</name>
<accession>A0A517QPZ8</accession>
<dbReference type="RefSeq" id="WP_145200427.1">
    <property type="nucleotide sequence ID" value="NZ_CP036267.1"/>
</dbReference>
<dbReference type="AlphaFoldDB" id="A0A517QPZ8"/>
<evidence type="ECO:0000313" key="2">
    <source>
        <dbReference type="Proteomes" id="UP000315724"/>
    </source>
</evidence>